<keyword evidence="2" id="KW-1133">Transmembrane helix</keyword>
<accession>A0ABP5JV37</accession>
<comment type="caution">
    <text evidence="3">The sequence shown here is derived from an EMBL/GenBank/DDBJ whole genome shotgun (WGS) entry which is preliminary data.</text>
</comment>
<keyword evidence="2" id="KW-0812">Transmembrane</keyword>
<keyword evidence="4" id="KW-1185">Reference proteome</keyword>
<evidence type="ECO:0000313" key="3">
    <source>
        <dbReference type="EMBL" id="GAA2120437.1"/>
    </source>
</evidence>
<sequence length="322" mass="33589">MPTDAPATGDPGPAPGTSPGTDPATGAPAAATDVIHDIGYRHYDGPRLGRGYARRSLFTQSLRAAYGLGRSAKSKVPPALLFGIMSLVALIIVAVAVGTNLDELPLEYTDYAIFLQPVIFLFIAAQAPVAVSRDLRFRTVPLYFSRPVERVDYVLAKYAAMASALFILTATPLLILYVGALLAKLDFTDQTKGVAQALVSVALLSLLFAGIGLAIAALTPRRGFGVAAVIAAFTVPFGAVGALQGIAWEQDNLDAIGWFALFSPVGLIDNVQSTFLGATPASAAPEPVDPSTAAGTAALLIALAVIAGCYLFLLRRYRKAGL</sequence>
<gene>
    <name evidence="3" type="ORF">GCM10009802_23130</name>
</gene>
<keyword evidence="2" id="KW-0472">Membrane</keyword>
<name>A0ABP5JV37_9ACTN</name>
<feature type="transmembrane region" description="Helical" evidence="2">
    <location>
        <begin position="293"/>
        <end position="313"/>
    </location>
</feature>
<dbReference type="Proteomes" id="UP001500443">
    <property type="component" value="Unassembled WGS sequence"/>
</dbReference>
<evidence type="ECO:0000256" key="1">
    <source>
        <dbReference type="SAM" id="MobiDB-lite"/>
    </source>
</evidence>
<evidence type="ECO:0000256" key="2">
    <source>
        <dbReference type="SAM" id="Phobius"/>
    </source>
</evidence>
<feature type="transmembrane region" description="Helical" evidence="2">
    <location>
        <begin position="225"/>
        <end position="248"/>
    </location>
</feature>
<feature type="transmembrane region" description="Helical" evidence="2">
    <location>
        <begin position="197"/>
        <end position="218"/>
    </location>
</feature>
<protein>
    <submittedName>
        <fullName evidence="3">ABC transporter permease</fullName>
    </submittedName>
</protein>
<dbReference type="RefSeq" id="WP_344289704.1">
    <property type="nucleotide sequence ID" value="NZ_BAAAPF010000052.1"/>
</dbReference>
<feature type="transmembrane region" description="Helical" evidence="2">
    <location>
        <begin position="79"/>
        <end position="99"/>
    </location>
</feature>
<evidence type="ECO:0000313" key="4">
    <source>
        <dbReference type="Proteomes" id="UP001500443"/>
    </source>
</evidence>
<feature type="transmembrane region" description="Helical" evidence="2">
    <location>
        <begin position="111"/>
        <end position="132"/>
    </location>
</feature>
<dbReference type="Pfam" id="PF12679">
    <property type="entry name" value="ABC2_membrane_2"/>
    <property type="match status" value="1"/>
</dbReference>
<proteinExistence type="predicted"/>
<organism evidence="3 4">
    <name type="scientific">Streptomyces synnematoformans</name>
    <dbReference type="NCBI Taxonomy" id="415721"/>
    <lineage>
        <taxon>Bacteria</taxon>
        <taxon>Bacillati</taxon>
        <taxon>Actinomycetota</taxon>
        <taxon>Actinomycetes</taxon>
        <taxon>Kitasatosporales</taxon>
        <taxon>Streptomycetaceae</taxon>
        <taxon>Streptomyces</taxon>
    </lineage>
</organism>
<feature type="region of interest" description="Disordered" evidence="1">
    <location>
        <begin position="1"/>
        <end position="28"/>
    </location>
</feature>
<reference evidence="4" key="1">
    <citation type="journal article" date="2019" name="Int. J. Syst. Evol. Microbiol.">
        <title>The Global Catalogue of Microorganisms (GCM) 10K type strain sequencing project: providing services to taxonomists for standard genome sequencing and annotation.</title>
        <authorList>
            <consortium name="The Broad Institute Genomics Platform"/>
            <consortium name="The Broad Institute Genome Sequencing Center for Infectious Disease"/>
            <person name="Wu L."/>
            <person name="Ma J."/>
        </authorList>
    </citation>
    <scope>NUCLEOTIDE SEQUENCE [LARGE SCALE GENOMIC DNA]</scope>
    <source>
        <strain evidence="4">JCM 15481</strain>
    </source>
</reference>
<dbReference type="EMBL" id="BAAAPF010000052">
    <property type="protein sequence ID" value="GAA2120437.1"/>
    <property type="molecule type" value="Genomic_DNA"/>
</dbReference>
<feature type="transmembrane region" description="Helical" evidence="2">
    <location>
        <begin position="153"/>
        <end position="177"/>
    </location>
</feature>